<evidence type="ECO:0000313" key="1">
    <source>
        <dbReference type="EMBL" id="KAA6439312.1"/>
    </source>
</evidence>
<sequence>MDEHSKTFCAQAKFVRRYHCTSSESVQVVELMLPNPLATPIAGNDSTVTRYFAAMLDLPDSVLVAGKTFYMQFHRDKAREKKANVLYCTMEFAPVNILVCENVLQSCP</sequence>
<name>A0A5M8QZ65_9BACT</name>
<protein>
    <submittedName>
        <fullName evidence="1">Uncharacterized protein</fullName>
    </submittedName>
</protein>
<evidence type="ECO:0000313" key="2">
    <source>
        <dbReference type="Proteomes" id="UP000323994"/>
    </source>
</evidence>
<gene>
    <name evidence="1" type="ORF">FEM33_13665</name>
</gene>
<comment type="caution">
    <text evidence="1">The sequence shown here is derived from an EMBL/GenBank/DDBJ whole genome shotgun (WGS) entry which is preliminary data.</text>
</comment>
<keyword evidence="2" id="KW-1185">Reference proteome</keyword>
<proteinExistence type="predicted"/>
<dbReference type="OrthoDB" id="961854at2"/>
<organism evidence="1 2">
    <name type="scientific">Dyadobacter flavalbus</name>
    <dbReference type="NCBI Taxonomy" id="2579942"/>
    <lineage>
        <taxon>Bacteria</taxon>
        <taxon>Pseudomonadati</taxon>
        <taxon>Bacteroidota</taxon>
        <taxon>Cytophagia</taxon>
        <taxon>Cytophagales</taxon>
        <taxon>Spirosomataceae</taxon>
        <taxon>Dyadobacter</taxon>
    </lineage>
</organism>
<dbReference type="AlphaFoldDB" id="A0A5M8QZ65"/>
<dbReference type="EMBL" id="VBSN01000038">
    <property type="protein sequence ID" value="KAA6439312.1"/>
    <property type="molecule type" value="Genomic_DNA"/>
</dbReference>
<dbReference type="Proteomes" id="UP000323994">
    <property type="component" value="Unassembled WGS sequence"/>
</dbReference>
<accession>A0A5M8QZ65</accession>
<reference evidence="1 2" key="1">
    <citation type="submission" date="2019-05" db="EMBL/GenBank/DDBJ databases">
        <authorList>
            <person name="Qu J.-H."/>
        </authorList>
    </citation>
    <scope>NUCLEOTIDE SEQUENCE [LARGE SCALE GENOMIC DNA]</scope>
    <source>
        <strain evidence="1 2">NS28</strain>
    </source>
</reference>